<evidence type="ECO:0000256" key="5">
    <source>
        <dbReference type="ARBA" id="ARBA00023242"/>
    </source>
</evidence>
<keyword evidence="5" id="KW-0539">Nucleus</keyword>
<dbReference type="PANTHER" id="PTHR13114:SF7">
    <property type="entry name" value="MEDIATOR OF RNA POLYMERASE II TRANSCRIPTION SUBUNIT 17"/>
    <property type="match status" value="1"/>
</dbReference>
<evidence type="ECO:0000256" key="4">
    <source>
        <dbReference type="ARBA" id="ARBA00023163"/>
    </source>
</evidence>
<dbReference type="GO" id="GO:0006357">
    <property type="term" value="P:regulation of transcription by RNA polymerase II"/>
    <property type="evidence" value="ECO:0007669"/>
    <property type="project" value="InterPro"/>
</dbReference>
<evidence type="ECO:0000256" key="6">
    <source>
        <dbReference type="SAM" id="MobiDB-lite"/>
    </source>
</evidence>
<sequence length="639" mass="70185">MPVRPKRGLMMPLSMSENLARLAAKIDWSRSDGEEDGDEAAPSSAEGDGDADSQVTTFQQPTWPWESVRNKIRDAYTEVCVLSDVLSIARHKRYMVLDGVTQDAPEPKQIIQVISKKKGLAAAAQILSEGAERMRENLAEQRRNRNNNDFYTELLRLRQKWRLRKVGNNIIGDLSYKQVGSRFWLSGTFEVKKAEENAPALPPPAPGLPPVPPSPIIVTVPSELQGAAFIYVTIRKDQETLCSARLTHPGSTPLPVPQSQHWSDRLDAAQNVLFCKELIAQLAREAVQLQPRLPHMVIGNEITSTIFPGIHLVMGLAHSARPERRPAAAPLPPVPAGPLGDNNYVLEHSLHQLLRHMHHRNMHHAMPHPASAPMGMSKRRRQAGPGAASRGQLLKMVESETLLESIIRQARHVVLRMRTAFAIDSCAREIKDPLIVTHWNSVNSPTQSCCKVNIMTHGYDSVHRTTFLINVLEDSLRCVCRDGRVMTVSYETSELHYIILCQVSQHNLLAAQSLGRIMGWTVKSSSSGQGGGGGGGSDASQTAQSGGGGAASSSCVLSAPGGHCYVAVRCQPHGEPVTVSVAQSPKRDFFPTALVTEHKWEHLGGAFRQIKWEKMEGRNFLNKMELLMANLSSGTGSIM</sequence>
<dbReference type="AlphaFoldDB" id="A0A6A4WX75"/>
<dbReference type="EMBL" id="VIIS01000220">
    <property type="protein sequence ID" value="KAF0311697.1"/>
    <property type="molecule type" value="Genomic_DNA"/>
</dbReference>
<dbReference type="InterPro" id="IPR019313">
    <property type="entry name" value="Mediator_Med17"/>
</dbReference>
<evidence type="ECO:0000313" key="8">
    <source>
        <dbReference type="Proteomes" id="UP000440578"/>
    </source>
</evidence>
<gene>
    <name evidence="7" type="primary">MED17</name>
    <name evidence="7" type="ORF">FJT64_017538</name>
</gene>
<feature type="region of interest" description="Disordered" evidence="6">
    <location>
        <begin position="525"/>
        <end position="545"/>
    </location>
</feature>
<protein>
    <submittedName>
        <fullName evidence="7">Mediator of RNA polymerase II transcription subunit 17</fullName>
    </submittedName>
</protein>
<accession>A0A6A4WX75</accession>
<reference evidence="7 8" key="1">
    <citation type="submission" date="2019-07" db="EMBL/GenBank/DDBJ databases">
        <title>Draft genome assembly of a fouling barnacle, Amphibalanus amphitrite (Darwin, 1854): The first reference genome for Thecostraca.</title>
        <authorList>
            <person name="Kim W."/>
        </authorList>
    </citation>
    <scope>NUCLEOTIDE SEQUENCE [LARGE SCALE GENOMIC DNA]</scope>
    <source>
        <strain evidence="7">SNU_AA5</strain>
        <tissue evidence="7">Soma without cirri and trophi</tissue>
    </source>
</reference>
<keyword evidence="3" id="KW-0805">Transcription regulation</keyword>
<keyword evidence="8" id="KW-1185">Reference proteome</keyword>
<keyword evidence="4" id="KW-0804">Transcription</keyword>
<comment type="subcellular location">
    <subcellularLocation>
        <location evidence="1">Nucleus</location>
    </subcellularLocation>
</comment>
<evidence type="ECO:0000256" key="1">
    <source>
        <dbReference type="ARBA" id="ARBA00004123"/>
    </source>
</evidence>
<dbReference type="OrthoDB" id="10058398at2759"/>
<proteinExistence type="inferred from homology"/>
<feature type="region of interest" description="Disordered" evidence="6">
    <location>
        <begin position="368"/>
        <end position="390"/>
    </location>
</feature>
<evidence type="ECO:0000256" key="2">
    <source>
        <dbReference type="ARBA" id="ARBA00005635"/>
    </source>
</evidence>
<organism evidence="7 8">
    <name type="scientific">Amphibalanus amphitrite</name>
    <name type="common">Striped barnacle</name>
    <name type="synonym">Balanus amphitrite</name>
    <dbReference type="NCBI Taxonomy" id="1232801"/>
    <lineage>
        <taxon>Eukaryota</taxon>
        <taxon>Metazoa</taxon>
        <taxon>Ecdysozoa</taxon>
        <taxon>Arthropoda</taxon>
        <taxon>Crustacea</taxon>
        <taxon>Multicrustacea</taxon>
        <taxon>Cirripedia</taxon>
        <taxon>Thoracica</taxon>
        <taxon>Thoracicalcarea</taxon>
        <taxon>Balanomorpha</taxon>
        <taxon>Balanoidea</taxon>
        <taxon>Balanidae</taxon>
        <taxon>Amphibalaninae</taxon>
        <taxon>Amphibalanus</taxon>
    </lineage>
</organism>
<comment type="caution">
    <text evidence="7">The sequence shown here is derived from an EMBL/GenBank/DDBJ whole genome shotgun (WGS) entry which is preliminary data.</text>
</comment>
<dbReference type="GO" id="GO:0016592">
    <property type="term" value="C:mediator complex"/>
    <property type="evidence" value="ECO:0007669"/>
    <property type="project" value="InterPro"/>
</dbReference>
<dbReference type="PANTHER" id="PTHR13114">
    <property type="entry name" value="MEDIATOR OF RNA POLYMERASE II TRANSCRIPTION SUBUNIT 17"/>
    <property type="match status" value="1"/>
</dbReference>
<dbReference type="GO" id="GO:0070847">
    <property type="term" value="C:core mediator complex"/>
    <property type="evidence" value="ECO:0007669"/>
    <property type="project" value="TreeGrafter"/>
</dbReference>
<feature type="compositionally biased region" description="Gly residues" evidence="6">
    <location>
        <begin position="528"/>
        <end position="537"/>
    </location>
</feature>
<evidence type="ECO:0000313" key="7">
    <source>
        <dbReference type="EMBL" id="KAF0311697.1"/>
    </source>
</evidence>
<feature type="region of interest" description="Disordered" evidence="6">
    <location>
        <begin position="26"/>
        <end position="60"/>
    </location>
</feature>
<comment type="similarity">
    <text evidence="2">Belongs to the Mediator complex subunit 17 family.</text>
</comment>
<dbReference type="GO" id="GO:0003712">
    <property type="term" value="F:transcription coregulator activity"/>
    <property type="evidence" value="ECO:0007669"/>
    <property type="project" value="InterPro"/>
</dbReference>
<name>A0A6A4WX75_AMPAM</name>
<evidence type="ECO:0000256" key="3">
    <source>
        <dbReference type="ARBA" id="ARBA00023015"/>
    </source>
</evidence>
<dbReference type="Proteomes" id="UP000440578">
    <property type="component" value="Unassembled WGS sequence"/>
</dbReference>